<comment type="similarity">
    <text evidence="1">Belongs to the MOG1 family.</text>
</comment>
<dbReference type="InterPro" id="IPR036291">
    <property type="entry name" value="NAD(P)-bd_dom_sf"/>
</dbReference>
<sequence length="315" mass="33850">MPEDICTDRPLHGGSISSTFPVRFQDVSNIRQVPDHQEAFVDPSRDESLIFELLDLKPDVNDNGSAVWFLQDLANEQDAQGFTLVEQSGVVEVPIGNVSVVVTTAIGQMGISKARQGREAQNVVQVYLANLRLKNVGTDVLVVAYEPILISPLSESAATVGAGLPGPAAQSGFLPMAEGMVALITGGDSIIGRFVCYHFALEGATVAFTEEVLIMKMQGLFEAHERRKLFYPNDHGVSAGLLDYSSTKSAIVSLTRALALKLINEGIGVNAEAPGPLWTPLQPAFACLEGSKLWVRVSNGRGQDSHMRLHPLLSS</sequence>
<dbReference type="SUPFAM" id="SSF51735">
    <property type="entry name" value="NAD(P)-binding Rossmann-fold domains"/>
    <property type="match status" value="1"/>
</dbReference>
<dbReference type="GO" id="GO:0005085">
    <property type="term" value="F:guanyl-nucleotide exchange factor activity"/>
    <property type="evidence" value="ECO:0007669"/>
    <property type="project" value="TreeGrafter"/>
</dbReference>
<evidence type="ECO:0000256" key="2">
    <source>
        <dbReference type="ARBA" id="ARBA00022448"/>
    </source>
</evidence>
<dbReference type="Gene3D" id="3.40.1000.10">
    <property type="entry name" value="Mog1/PsbP, alpha/beta/alpha sandwich"/>
    <property type="match status" value="1"/>
</dbReference>
<dbReference type="InterPro" id="IPR002347">
    <property type="entry name" value="SDR_fam"/>
</dbReference>
<keyword evidence="2" id="KW-0813">Transport</keyword>
<dbReference type="GO" id="GO:0006606">
    <property type="term" value="P:protein import into nucleus"/>
    <property type="evidence" value="ECO:0007669"/>
    <property type="project" value="TreeGrafter"/>
</dbReference>
<dbReference type="GO" id="GO:0031267">
    <property type="term" value="F:small GTPase binding"/>
    <property type="evidence" value="ECO:0007669"/>
    <property type="project" value="TreeGrafter"/>
</dbReference>
<dbReference type="EMBL" id="RCHU01000838">
    <property type="protein sequence ID" value="TKR90872.1"/>
    <property type="molecule type" value="Genomic_DNA"/>
</dbReference>
<name>A0A4U5P3U6_POPAL</name>
<reference evidence="4" key="1">
    <citation type="submission" date="2018-10" db="EMBL/GenBank/DDBJ databases">
        <title>Population genomic analysis revealed the cold adaptation of white poplar.</title>
        <authorList>
            <person name="Liu Y.-J."/>
        </authorList>
    </citation>
    <scope>NUCLEOTIDE SEQUENCE [LARGE SCALE GENOMIC DNA]</scope>
    <source>
        <strain evidence="4">PAL-ZL1</strain>
    </source>
</reference>
<keyword evidence="3" id="KW-0653">Protein transport</keyword>
<dbReference type="Pfam" id="PF00106">
    <property type="entry name" value="adh_short"/>
    <property type="match status" value="1"/>
</dbReference>
<dbReference type="GO" id="GO:0005634">
    <property type="term" value="C:nucleus"/>
    <property type="evidence" value="ECO:0007669"/>
    <property type="project" value="TreeGrafter"/>
</dbReference>
<accession>A0A4U5P3U6</accession>
<evidence type="ECO:0000256" key="1">
    <source>
        <dbReference type="ARBA" id="ARBA00010307"/>
    </source>
</evidence>
<dbReference type="InterPro" id="IPR016123">
    <property type="entry name" value="Mog1/PsbP_a/b/a-sand"/>
</dbReference>
<organism evidence="4">
    <name type="scientific">Populus alba</name>
    <name type="common">White poplar</name>
    <dbReference type="NCBI Taxonomy" id="43335"/>
    <lineage>
        <taxon>Eukaryota</taxon>
        <taxon>Viridiplantae</taxon>
        <taxon>Streptophyta</taxon>
        <taxon>Embryophyta</taxon>
        <taxon>Tracheophyta</taxon>
        <taxon>Spermatophyta</taxon>
        <taxon>Magnoliopsida</taxon>
        <taxon>eudicotyledons</taxon>
        <taxon>Gunneridae</taxon>
        <taxon>Pentapetalae</taxon>
        <taxon>rosids</taxon>
        <taxon>fabids</taxon>
        <taxon>Malpighiales</taxon>
        <taxon>Salicaceae</taxon>
        <taxon>Saliceae</taxon>
        <taxon>Populus</taxon>
    </lineage>
</organism>
<dbReference type="Pfam" id="PF04603">
    <property type="entry name" value="Mog1"/>
    <property type="match status" value="1"/>
</dbReference>
<proteinExistence type="inferred from homology"/>
<dbReference type="PRINTS" id="PR00081">
    <property type="entry name" value="GDHRDH"/>
</dbReference>
<dbReference type="InterPro" id="IPR007681">
    <property type="entry name" value="Mog1"/>
</dbReference>
<evidence type="ECO:0008006" key="5">
    <source>
        <dbReference type="Google" id="ProtNLM"/>
    </source>
</evidence>
<dbReference type="PANTHER" id="PTHR15837">
    <property type="entry name" value="RAN GUANINE NUCLEOTIDE RELEASE FACTOR"/>
    <property type="match status" value="1"/>
</dbReference>
<protein>
    <recommendedName>
        <fullName evidence="5">Ran guanine nucleotide release factor</fullName>
    </recommendedName>
</protein>
<comment type="caution">
    <text evidence="4">The sequence shown here is derived from an EMBL/GenBank/DDBJ whole genome shotgun (WGS) entry which is preliminary data.</text>
</comment>
<dbReference type="STRING" id="43335.A0A4U5P3U6"/>
<dbReference type="Gene3D" id="3.40.50.720">
    <property type="entry name" value="NAD(P)-binding Rossmann-like Domain"/>
    <property type="match status" value="1"/>
</dbReference>
<dbReference type="PANTHER" id="PTHR15837:SF0">
    <property type="entry name" value="RAN GUANINE NUCLEOTIDE RELEASE FACTOR"/>
    <property type="match status" value="1"/>
</dbReference>
<dbReference type="SUPFAM" id="SSF55724">
    <property type="entry name" value="Mog1p/PsbP-like"/>
    <property type="match status" value="1"/>
</dbReference>
<gene>
    <name evidence="4" type="ORF">D5086_0000229580</name>
</gene>
<dbReference type="AlphaFoldDB" id="A0A4U5P3U6"/>
<evidence type="ECO:0000313" key="4">
    <source>
        <dbReference type="EMBL" id="TKR90872.1"/>
    </source>
</evidence>
<evidence type="ECO:0000256" key="3">
    <source>
        <dbReference type="ARBA" id="ARBA00022927"/>
    </source>
</evidence>